<dbReference type="InterPro" id="IPR017813">
    <property type="entry name" value="Mycothiol_AcTrfase"/>
</dbReference>
<proteinExistence type="inferred from homology"/>
<dbReference type="PANTHER" id="PTHR43617:SF31">
    <property type="entry name" value="MYCOTHIOL ACETYLTRANSFERASE"/>
    <property type="match status" value="1"/>
</dbReference>
<dbReference type="EC" id="2.3.1.189" evidence="4"/>
<dbReference type="RefSeq" id="WP_344989523.1">
    <property type="nucleotide sequence ID" value="NZ_BAABFR010000002.1"/>
</dbReference>
<organism evidence="6 7">
    <name type="scientific">Tsukamurella soli</name>
    <dbReference type="NCBI Taxonomy" id="644556"/>
    <lineage>
        <taxon>Bacteria</taxon>
        <taxon>Bacillati</taxon>
        <taxon>Actinomycetota</taxon>
        <taxon>Actinomycetes</taxon>
        <taxon>Mycobacteriales</taxon>
        <taxon>Tsukamurellaceae</taxon>
        <taxon>Tsukamurella</taxon>
    </lineage>
</organism>
<dbReference type="InterPro" id="IPR016181">
    <property type="entry name" value="Acyl_CoA_acyltransferase"/>
</dbReference>
<comment type="caution">
    <text evidence="6">The sequence shown here is derived from an EMBL/GenBank/DDBJ whole genome shotgun (WGS) entry which is preliminary data.</text>
</comment>
<evidence type="ECO:0000259" key="5">
    <source>
        <dbReference type="PROSITE" id="PS51186"/>
    </source>
</evidence>
<name>A0ABP8J1Q5_9ACTN</name>
<accession>A0ABP8J1Q5</accession>
<feature type="domain" description="N-acetyltransferase" evidence="5">
    <location>
        <begin position="164"/>
        <end position="315"/>
    </location>
</feature>
<evidence type="ECO:0000313" key="7">
    <source>
        <dbReference type="Proteomes" id="UP001500635"/>
    </source>
</evidence>
<comment type="catalytic activity">
    <reaction evidence="4">
        <text>1D-myo-inositol 2-(L-cysteinylamino)-2-deoxy-alpha-D-glucopyranoside + acetyl-CoA = mycothiol + CoA + H(+)</text>
        <dbReference type="Rhea" id="RHEA:26172"/>
        <dbReference type="ChEBI" id="CHEBI:15378"/>
        <dbReference type="ChEBI" id="CHEBI:16768"/>
        <dbReference type="ChEBI" id="CHEBI:57287"/>
        <dbReference type="ChEBI" id="CHEBI:57288"/>
        <dbReference type="ChEBI" id="CHEBI:58887"/>
        <dbReference type="EC" id="2.3.1.189"/>
    </reaction>
</comment>
<evidence type="ECO:0000313" key="6">
    <source>
        <dbReference type="EMBL" id="GAA4383025.1"/>
    </source>
</evidence>
<feature type="binding site" evidence="4">
    <location>
        <begin position="260"/>
        <end position="266"/>
    </location>
    <ligand>
        <name>acetyl-CoA</name>
        <dbReference type="ChEBI" id="CHEBI:57288"/>
        <label>2</label>
    </ligand>
</feature>
<dbReference type="Pfam" id="PF00583">
    <property type="entry name" value="Acetyltransf_1"/>
    <property type="match status" value="2"/>
</dbReference>
<sequence>MSDATRIGVEVVRGALGERAVQVAELAAAAERVDGVAPLSEQFRIALDGAGPHVFAGDGAGYAGIVTAPGGGPAAVEAFVDPPARGRGIGRALVVAALDVAGEGATVWAHGDLPAARAVAAELGLRTVRELLQLRRPLGGIRPARSAPGAGSDLPAAPRVPDGVTVRTYAGPSDDAALLAVNNAAFAWHPEQGGWGQEQIDERTGSDWFDPTGLFLAFADPVGSAEPTLLGFHWTKVHPATEEEPALGEVYIVAVAPEGQGRGLGRLLTARGLDYLAARGLAEVELYVEGDNHAALHTYRRLGFTEYRRDAAYAR</sequence>
<feature type="domain" description="N-acetyltransferase" evidence="5">
    <location>
        <begin position="10"/>
        <end position="148"/>
    </location>
</feature>
<evidence type="ECO:0000256" key="3">
    <source>
        <dbReference type="ARBA" id="ARBA00023315"/>
    </source>
</evidence>
<reference evidence="7" key="1">
    <citation type="journal article" date="2019" name="Int. J. Syst. Evol. Microbiol.">
        <title>The Global Catalogue of Microorganisms (GCM) 10K type strain sequencing project: providing services to taxonomists for standard genome sequencing and annotation.</title>
        <authorList>
            <consortium name="The Broad Institute Genomics Platform"/>
            <consortium name="The Broad Institute Genome Sequencing Center for Infectious Disease"/>
            <person name="Wu L."/>
            <person name="Ma J."/>
        </authorList>
    </citation>
    <scope>NUCLEOTIDE SEQUENCE [LARGE SCALE GENOMIC DNA]</scope>
    <source>
        <strain evidence="7">JCM 17688</strain>
    </source>
</reference>
<keyword evidence="1 4" id="KW-0808">Transferase</keyword>
<feature type="binding site" evidence="4">
    <location>
        <begin position="78"/>
        <end position="80"/>
    </location>
    <ligand>
        <name>acetyl-CoA</name>
        <dbReference type="ChEBI" id="CHEBI:57288"/>
        <label>1</label>
    </ligand>
</feature>
<protein>
    <recommendedName>
        <fullName evidence="4">Mycothiol acetyltransferase</fullName>
        <shortName evidence="4">MSH acetyltransferase</shortName>
        <ecNumber evidence="4">2.3.1.189</ecNumber>
    </recommendedName>
    <alternativeName>
        <fullName evidence="4">Mycothiol synthase</fullName>
    </alternativeName>
</protein>
<comment type="caution">
    <text evidence="4">Lacks conserved residue(s) required for the propagation of feature annotation.</text>
</comment>
<dbReference type="Proteomes" id="UP001500635">
    <property type="component" value="Unassembled WGS sequence"/>
</dbReference>
<comment type="function">
    <text evidence="4">Catalyzes the transfer of acetyl from acetyl-CoA to desacetylmycothiol (Cys-GlcN-Ins) to form mycothiol.</text>
</comment>
<gene>
    <name evidence="4 6" type="primary">mshD</name>
    <name evidence="6" type="ORF">GCM10023147_01610</name>
</gene>
<dbReference type="InterPro" id="IPR000182">
    <property type="entry name" value="GNAT_dom"/>
</dbReference>
<feature type="binding site" evidence="4">
    <location>
        <position position="41"/>
    </location>
    <ligand>
        <name>1D-myo-inositol 2-(L-cysteinylamino)-2-deoxy-alpha-D-glucopyranoside</name>
        <dbReference type="ChEBI" id="CHEBI:58887"/>
    </ligand>
</feature>
<feature type="binding site" evidence="4">
    <location>
        <position position="249"/>
    </location>
    <ligand>
        <name>1D-myo-inositol 2-(L-cysteinylamino)-2-deoxy-alpha-D-glucopyranoside</name>
        <dbReference type="ChEBI" id="CHEBI:58887"/>
    </ligand>
</feature>
<feature type="binding site" evidence="4">
    <location>
        <begin position="253"/>
        <end position="255"/>
    </location>
    <ligand>
        <name>acetyl-CoA</name>
        <dbReference type="ChEBI" id="CHEBI:57288"/>
        <label>2</label>
    </ligand>
</feature>
<feature type="binding site" evidence="4">
    <location>
        <position position="236"/>
    </location>
    <ligand>
        <name>1D-myo-inositol 2-(L-cysteinylamino)-2-deoxy-alpha-D-glucopyranoside</name>
        <dbReference type="ChEBI" id="CHEBI:58887"/>
    </ligand>
</feature>
<keyword evidence="2 4" id="KW-0677">Repeat</keyword>
<feature type="binding site" evidence="4">
    <location>
        <position position="287"/>
    </location>
    <ligand>
        <name>1D-myo-inositol 2-(L-cysteinylamino)-2-deoxy-alpha-D-glucopyranoside</name>
        <dbReference type="ChEBI" id="CHEBI:58887"/>
    </ligand>
</feature>
<feature type="binding site" evidence="4">
    <location>
        <begin position="292"/>
        <end position="297"/>
    </location>
    <ligand>
        <name>acetyl-CoA</name>
        <dbReference type="ChEBI" id="CHEBI:57288"/>
        <label>2</label>
    </ligand>
</feature>
<dbReference type="InterPro" id="IPR050276">
    <property type="entry name" value="MshD_Acetyltransferase"/>
</dbReference>
<comment type="similarity">
    <text evidence="4">Belongs to the acetyltransferase family. MshD subfamily.</text>
</comment>
<dbReference type="SUPFAM" id="SSF55729">
    <property type="entry name" value="Acyl-CoA N-acyltransferases (Nat)"/>
    <property type="match status" value="1"/>
</dbReference>
<comment type="subunit">
    <text evidence="4">Monomer.</text>
</comment>
<evidence type="ECO:0000256" key="2">
    <source>
        <dbReference type="ARBA" id="ARBA00022737"/>
    </source>
</evidence>
<dbReference type="CDD" id="cd04301">
    <property type="entry name" value="NAT_SF"/>
    <property type="match status" value="2"/>
</dbReference>
<keyword evidence="7" id="KW-1185">Reference proteome</keyword>
<dbReference type="NCBIfam" id="TIGR03448">
    <property type="entry name" value="mycothiol_MshD"/>
    <property type="match status" value="1"/>
</dbReference>
<dbReference type="PANTHER" id="PTHR43617">
    <property type="entry name" value="L-AMINO ACID N-ACETYLTRANSFERASE"/>
    <property type="match status" value="1"/>
</dbReference>
<dbReference type="PIRSF" id="PIRSF021524">
    <property type="entry name" value="MSH_acetyltransferase"/>
    <property type="match status" value="1"/>
</dbReference>
<evidence type="ECO:0000256" key="1">
    <source>
        <dbReference type="ARBA" id="ARBA00022679"/>
    </source>
</evidence>
<dbReference type="PROSITE" id="PS51186">
    <property type="entry name" value="GNAT"/>
    <property type="match status" value="2"/>
</dbReference>
<keyword evidence="3 4" id="KW-0012">Acyltransferase</keyword>
<dbReference type="HAMAP" id="MF_01698">
    <property type="entry name" value="MshD"/>
    <property type="match status" value="1"/>
</dbReference>
<feature type="binding site" evidence="4">
    <location>
        <position position="191"/>
    </location>
    <ligand>
        <name>1D-myo-inositol 2-(L-cysteinylamino)-2-deoxy-alpha-D-glucopyranoside</name>
        <dbReference type="ChEBI" id="CHEBI:58887"/>
    </ligand>
</feature>
<dbReference type="Gene3D" id="3.40.630.30">
    <property type="match status" value="1"/>
</dbReference>
<dbReference type="EMBL" id="BAABFR010000002">
    <property type="protein sequence ID" value="GAA4383025.1"/>
    <property type="molecule type" value="Genomic_DNA"/>
</dbReference>
<evidence type="ECO:0000256" key="4">
    <source>
        <dbReference type="HAMAP-Rule" id="MF_01698"/>
    </source>
</evidence>